<evidence type="ECO:0000313" key="1">
    <source>
        <dbReference type="EMBL" id="ARF73702.1"/>
    </source>
</evidence>
<dbReference type="KEGG" id="kab:B7C62_16590"/>
<dbReference type="RefSeq" id="WP_084747487.1">
    <property type="nucleotide sequence ID" value="NZ_CP020563.1"/>
</dbReference>
<dbReference type="InterPro" id="IPR024747">
    <property type="entry name" value="Pyridox_Oxase-rel"/>
</dbReference>
<organism evidence="1 2">
    <name type="scientific">Kitasatospora albolonga</name>
    <dbReference type="NCBI Taxonomy" id="68173"/>
    <lineage>
        <taxon>Bacteria</taxon>
        <taxon>Bacillati</taxon>
        <taxon>Actinomycetota</taxon>
        <taxon>Actinomycetes</taxon>
        <taxon>Kitasatosporales</taxon>
        <taxon>Streptomycetaceae</taxon>
        <taxon>Kitasatospora</taxon>
    </lineage>
</organism>
<dbReference type="Gene3D" id="2.30.110.10">
    <property type="entry name" value="Electron Transport, Fmn-binding Protein, Chain A"/>
    <property type="match status" value="1"/>
</dbReference>
<dbReference type="EMBL" id="CP020563">
    <property type="protein sequence ID" value="ARF73702.1"/>
    <property type="molecule type" value="Genomic_DNA"/>
</dbReference>
<dbReference type="AlphaFoldDB" id="A0ABC8BTF8"/>
<evidence type="ECO:0008006" key="3">
    <source>
        <dbReference type="Google" id="ProtNLM"/>
    </source>
</evidence>
<dbReference type="InterPro" id="IPR012349">
    <property type="entry name" value="Split_barrel_FMN-bd"/>
</dbReference>
<protein>
    <recommendedName>
        <fullName evidence="3">Lpp-LpqN domain-containing protein</fullName>
    </recommendedName>
</protein>
<dbReference type="Proteomes" id="UP000192251">
    <property type="component" value="Chromosome"/>
</dbReference>
<name>A0ABC8BTF8_9ACTN</name>
<accession>A0ABC8BTF8</accession>
<evidence type="ECO:0000313" key="2">
    <source>
        <dbReference type="Proteomes" id="UP000192251"/>
    </source>
</evidence>
<reference evidence="1 2" key="1">
    <citation type="submission" date="2017-04" db="EMBL/GenBank/DDBJ databases">
        <title>The complete genome sequence of Streptomyces albolongus YIM 101047, the producer of novel bafilomycins and novel odoriferous sesquiterpenoids.</title>
        <authorList>
            <person name="Yin M."/>
            <person name="Jiang Y."/>
        </authorList>
    </citation>
    <scope>NUCLEOTIDE SEQUENCE [LARGE SCALE GENOMIC DNA]</scope>
    <source>
        <strain evidence="1 2">YIM 101047</strain>
    </source>
</reference>
<sequence length="151" mass="16152">MPTDETPAPTALELLRRVPYGRLATSMRALPFLAVARHVVCDGRILLRMHSGFGYHEACDGSVVAYGADNYNAAAPDHGDGGSGSGDLWSVQFTGPAEIVHPCPEQAELFGAAPLRANGEPFAPAYLRIDPHFATEHTLDFDASQLVRHAA</sequence>
<proteinExistence type="predicted"/>
<gene>
    <name evidence="1" type="ORF">B7C62_16590</name>
</gene>
<dbReference type="Pfam" id="PF12900">
    <property type="entry name" value="Pyridox_ox_2"/>
    <property type="match status" value="1"/>
</dbReference>
<keyword evidence="2" id="KW-1185">Reference proteome</keyword>
<dbReference type="SUPFAM" id="SSF50475">
    <property type="entry name" value="FMN-binding split barrel"/>
    <property type="match status" value="1"/>
</dbReference>